<organism evidence="3 4">
    <name type="scientific">Porites evermanni</name>
    <dbReference type="NCBI Taxonomy" id="104178"/>
    <lineage>
        <taxon>Eukaryota</taxon>
        <taxon>Metazoa</taxon>
        <taxon>Cnidaria</taxon>
        <taxon>Anthozoa</taxon>
        <taxon>Hexacorallia</taxon>
        <taxon>Scleractinia</taxon>
        <taxon>Fungiina</taxon>
        <taxon>Poritidae</taxon>
        <taxon>Porites</taxon>
    </lineage>
</organism>
<dbReference type="EMBL" id="CALNXI010000024">
    <property type="protein sequence ID" value="CAH3015510.1"/>
    <property type="molecule type" value="Genomic_DNA"/>
</dbReference>
<comment type="caution">
    <text evidence="3">The sequence shown here is derived from an EMBL/GenBank/DDBJ whole genome shotgun (WGS) entry which is preliminary data.</text>
</comment>
<proteinExistence type="predicted"/>
<gene>
    <name evidence="3" type="ORF">PEVE_00017428</name>
</gene>
<dbReference type="Proteomes" id="UP001159427">
    <property type="component" value="Unassembled WGS sequence"/>
</dbReference>
<name>A0ABN8LEY8_9CNID</name>
<protein>
    <recommendedName>
        <fullName evidence="5">Secreted protein</fullName>
    </recommendedName>
</protein>
<accession>A0ABN8LEY8</accession>
<sequence length="262" mass="30231">PLHFSQGLCFGLFLFLVCGLFRPSSGDPVSRIRPYTSRPINGHTEAWVPTRPPETLIPKEKCFRIVDKLPRHHHVFRGKVRRPLCLLLNETQLLQMLKDVGGYNPRYVAINREAACNFTDLSQDVEPLPRNSSKPARQKRMVSKRGTTQIRGCRGRGSFAEGTHLKRLCTECAATTQLSANIFPPFINEVKCGDEDRYCYLRRGRCKQKFLQFTFLKRTGMFERNDDLSKDLEEDVYMEKFDTFGKRIRSCCECRAFPFPIG</sequence>
<feature type="non-terminal residue" evidence="3">
    <location>
        <position position="1"/>
    </location>
</feature>
<dbReference type="InterPro" id="IPR029034">
    <property type="entry name" value="Cystine-knot_cytokine"/>
</dbReference>
<dbReference type="PANTHER" id="PTHR33995">
    <property type="entry name" value="PROTEIN CBG18546"/>
    <property type="match status" value="1"/>
</dbReference>
<dbReference type="PANTHER" id="PTHR33995:SF7">
    <property type="entry name" value="BURSICON SUBUNIT ALPHA-RELATED"/>
    <property type="match status" value="1"/>
</dbReference>
<evidence type="ECO:0000313" key="4">
    <source>
        <dbReference type="Proteomes" id="UP001159427"/>
    </source>
</evidence>
<dbReference type="SUPFAM" id="SSF57501">
    <property type="entry name" value="Cystine-knot cytokines"/>
    <property type="match status" value="1"/>
</dbReference>
<feature type="signal peptide" evidence="2">
    <location>
        <begin position="1"/>
        <end position="26"/>
    </location>
</feature>
<feature type="region of interest" description="Disordered" evidence="1">
    <location>
        <begin position="127"/>
        <end position="147"/>
    </location>
</feature>
<evidence type="ECO:0000256" key="1">
    <source>
        <dbReference type="SAM" id="MobiDB-lite"/>
    </source>
</evidence>
<feature type="chain" id="PRO_5046258649" description="Secreted protein" evidence="2">
    <location>
        <begin position="27"/>
        <end position="262"/>
    </location>
</feature>
<evidence type="ECO:0000256" key="2">
    <source>
        <dbReference type="SAM" id="SignalP"/>
    </source>
</evidence>
<reference evidence="3 4" key="1">
    <citation type="submission" date="2022-05" db="EMBL/GenBank/DDBJ databases">
        <authorList>
            <consortium name="Genoscope - CEA"/>
            <person name="William W."/>
        </authorList>
    </citation>
    <scope>NUCLEOTIDE SEQUENCE [LARGE SCALE GENOMIC DNA]</scope>
</reference>
<evidence type="ECO:0008006" key="5">
    <source>
        <dbReference type="Google" id="ProtNLM"/>
    </source>
</evidence>
<keyword evidence="4" id="KW-1185">Reference proteome</keyword>
<evidence type="ECO:0000313" key="3">
    <source>
        <dbReference type="EMBL" id="CAH3015510.1"/>
    </source>
</evidence>
<keyword evidence="2" id="KW-0732">Signal</keyword>